<name>A0A835JZZ4_9ROSI</name>
<comment type="caution">
    <text evidence="5">The sequence shown here is derived from an EMBL/GenBank/DDBJ whole genome shotgun (WGS) entry which is preliminary data.</text>
</comment>
<dbReference type="EMBL" id="JADGMS010000008">
    <property type="protein sequence ID" value="KAF9677365.1"/>
    <property type="molecule type" value="Genomic_DNA"/>
</dbReference>
<dbReference type="AlphaFoldDB" id="A0A835JZZ4"/>
<evidence type="ECO:0000259" key="4">
    <source>
        <dbReference type="Pfam" id="PF01406"/>
    </source>
</evidence>
<evidence type="ECO:0000256" key="1">
    <source>
        <dbReference type="ARBA" id="ARBA00022598"/>
    </source>
</evidence>
<dbReference type="GO" id="GO:0004817">
    <property type="term" value="F:cysteine-tRNA ligase activity"/>
    <property type="evidence" value="ECO:0007669"/>
    <property type="project" value="TreeGrafter"/>
</dbReference>
<keyword evidence="6" id="KW-1185">Reference proteome</keyword>
<evidence type="ECO:0000256" key="3">
    <source>
        <dbReference type="ARBA" id="ARBA00022840"/>
    </source>
</evidence>
<dbReference type="OrthoDB" id="438179at2759"/>
<evidence type="ECO:0000256" key="2">
    <source>
        <dbReference type="ARBA" id="ARBA00022741"/>
    </source>
</evidence>
<keyword evidence="1" id="KW-0436">Ligase</keyword>
<dbReference type="Pfam" id="PF01406">
    <property type="entry name" value="tRNA-synt_1e"/>
    <property type="match status" value="1"/>
</dbReference>
<dbReference type="InterPro" id="IPR024909">
    <property type="entry name" value="Cys-tRNA/MSH_ligase"/>
</dbReference>
<dbReference type="Proteomes" id="UP000657918">
    <property type="component" value="Chromosome 8"/>
</dbReference>
<feature type="domain" description="tRNA synthetases class I catalytic" evidence="4">
    <location>
        <begin position="1"/>
        <end position="74"/>
    </location>
</feature>
<protein>
    <recommendedName>
        <fullName evidence="4">tRNA synthetases class I catalytic domain-containing protein</fullName>
    </recommendedName>
</protein>
<accession>A0A835JZZ4</accession>
<keyword evidence="2" id="KW-0547">Nucleotide-binding</keyword>
<dbReference type="GO" id="GO:0006423">
    <property type="term" value="P:cysteinyl-tRNA aminoacylation"/>
    <property type="evidence" value="ECO:0007669"/>
    <property type="project" value="TreeGrafter"/>
</dbReference>
<gene>
    <name evidence="5" type="ORF">SADUNF_Sadunf08G0100100</name>
</gene>
<keyword evidence="3" id="KW-0067">ATP-binding</keyword>
<dbReference type="InterPro" id="IPR032678">
    <property type="entry name" value="tRNA-synt_1_cat_dom"/>
</dbReference>
<evidence type="ECO:0000313" key="6">
    <source>
        <dbReference type="Proteomes" id="UP000657918"/>
    </source>
</evidence>
<dbReference type="PANTHER" id="PTHR10890">
    <property type="entry name" value="CYSTEINYL-TRNA SYNTHETASE"/>
    <property type="match status" value="1"/>
</dbReference>
<dbReference type="InterPro" id="IPR014729">
    <property type="entry name" value="Rossmann-like_a/b/a_fold"/>
</dbReference>
<dbReference type="SUPFAM" id="SSF52374">
    <property type="entry name" value="Nucleotidylyl transferase"/>
    <property type="match status" value="1"/>
</dbReference>
<organism evidence="5 6">
    <name type="scientific">Salix dunnii</name>
    <dbReference type="NCBI Taxonomy" id="1413687"/>
    <lineage>
        <taxon>Eukaryota</taxon>
        <taxon>Viridiplantae</taxon>
        <taxon>Streptophyta</taxon>
        <taxon>Embryophyta</taxon>
        <taxon>Tracheophyta</taxon>
        <taxon>Spermatophyta</taxon>
        <taxon>Magnoliopsida</taxon>
        <taxon>eudicotyledons</taxon>
        <taxon>Gunneridae</taxon>
        <taxon>Pentapetalae</taxon>
        <taxon>rosids</taxon>
        <taxon>fabids</taxon>
        <taxon>Malpighiales</taxon>
        <taxon>Salicaceae</taxon>
        <taxon>Saliceae</taxon>
        <taxon>Salix</taxon>
    </lineage>
</organism>
<reference evidence="5 6" key="1">
    <citation type="submission" date="2020-10" db="EMBL/GenBank/DDBJ databases">
        <title>Plant Genome Project.</title>
        <authorList>
            <person name="Zhang R.-G."/>
        </authorList>
    </citation>
    <scope>NUCLEOTIDE SEQUENCE [LARGE SCALE GENOMIC DNA]</scope>
    <source>
        <strain evidence="5">FAFU-HL-1</strain>
        <tissue evidence="5">Leaf</tissue>
    </source>
</reference>
<sequence>MYVCGVTSYESSHLGHAGSAVAFDILLRQQCLTIKSHEIPTRLQHLGYEVTYVRNLTDIDDKETAAQAFKNFKIPCDNISEHMGHHDFKGTSYNIST</sequence>
<dbReference type="Gene3D" id="3.40.50.620">
    <property type="entry name" value="HUPs"/>
    <property type="match status" value="1"/>
</dbReference>
<evidence type="ECO:0000313" key="5">
    <source>
        <dbReference type="EMBL" id="KAF9677365.1"/>
    </source>
</evidence>
<dbReference type="GO" id="GO:0005737">
    <property type="term" value="C:cytoplasm"/>
    <property type="evidence" value="ECO:0007669"/>
    <property type="project" value="TreeGrafter"/>
</dbReference>
<dbReference type="PANTHER" id="PTHR10890:SF26">
    <property type="entry name" value="CYSTEINE--TRNA LIGASE 1, CYTOPLASMIC-RELATED"/>
    <property type="match status" value="1"/>
</dbReference>
<dbReference type="GO" id="GO:0005524">
    <property type="term" value="F:ATP binding"/>
    <property type="evidence" value="ECO:0007669"/>
    <property type="project" value="UniProtKB-KW"/>
</dbReference>
<proteinExistence type="predicted"/>